<dbReference type="PANTHER" id="PTHR32089">
    <property type="entry name" value="METHYL-ACCEPTING CHEMOTAXIS PROTEIN MCPB"/>
    <property type="match status" value="1"/>
</dbReference>
<evidence type="ECO:0000313" key="4">
    <source>
        <dbReference type="EMBL" id="SDT41935.1"/>
    </source>
</evidence>
<reference evidence="5" key="1">
    <citation type="submission" date="2016-10" db="EMBL/GenBank/DDBJ databases">
        <authorList>
            <person name="Varghese N."/>
            <person name="Submissions S."/>
        </authorList>
    </citation>
    <scope>NUCLEOTIDE SEQUENCE [LARGE SCALE GENOMIC DNA]</scope>
    <source>
        <strain evidence="5">GAS369</strain>
    </source>
</reference>
<gene>
    <name evidence="4" type="ORF">SAMN05444158_5948</name>
</gene>
<dbReference type="SUPFAM" id="SSF58104">
    <property type="entry name" value="Methyl-accepting chemotaxis protein (MCP) signaling domain"/>
    <property type="match status" value="1"/>
</dbReference>
<protein>
    <submittedName>
        <fullName evidence="4">Methyl-accepting chemotaxis protein</fullName>
    </submittedName>
</protein>
<dbReference type="GO" id="GO:0007165">
    <property type="term" value="P:signal transduction"/>
    <property type="evidence" value="ECO:0007669"/>
    <property type="project" value="UniProtKB-KW"/>
</dbReference>
<sequence length="475" mass="50693">MPVTQFVKLDDAATVPSDSERLVDQLSNRIGGLGVELADVAGNLQEVAGRVSSQSDRFRHLQKTAETMVSANHDIATASGAVQSATSAAVSEITQSRAAVETAVQHIAALIEAVGRIERRLGSVGTALAQVAKVSGSIEAIAKQTNLLALNATIEAARAGAAGRGFAVVASEVKSLAEATRQATHLIGDTVRDLDGQVGNLIGESGDASLRAKSAGEGAEQIQNIIMRVQTGFTSVGHEIDGVAKAATSNLSHCDMVISELSHLAKGVDLSSTDLKQADDRVARLLDLSEGLISLIADSGVETSDAPLIRITVDTAKQIAAAFEAGLARGDISLAQLLDENYREIPGTNPKQYLTDYVAFTDRILPPIQDPIQKIAPRIVFCVAWAKGGYLPTHNPNYRLPQGADPVWNNANCRNRRLFNDRAVHKVADNTKPFLLQTYRRDMGGGNFVLMKDVSSPIYVRGRHWGAFRMGFRQT</sequence>
<dbReference type="InterPro" id="IPR004089">
    <property type="entry name" value="MCPsignal_dom"/>
</dbReference>
<accession>A0A1H2A7I4</accession>
<feature type="domain" description="Methyl-accepting transducer" evidence="3">
    <location>
        <begin position="29"/>
        <end position="265"/>
    </location>
</feature>
<dbReference type="EMBL" id="LT629750">
    <property type="protein sequence ID" value="SDT41935.1"/>
    <property type="molecule type" value="Genomic_DNA"/>
</dbReference>
<organism evidence="4 5">
    <name type="scientific">Bradyrhizobium canariense</name>
    <dbReference type="NCBI Taxonomy" id="255045"/>
    <lineage>
        <taxon>Bacteria</taxon>
        <taxon>Pseudomonadati</taxon>
        <taxon>Pseudomonadota</taxon>
        <taxon>Alphaproteobacteria</taxon>
        <taxon>Hyphomicrobiales</taxon>
        <taxon>Nitrobacteraceae</taxon>
        <taxon>Bradyrhizobium</taxon>
    </lineage>
</organism>
<dbReference type="GO" id="GO:0016020">
    <property type="term" value="C:membrane"/>
    <property type="evidence" value="ECO:0007669"/>
    <property type="project" value="InterPro"/>
</dbReference>
<dbReference type="PANTHER" id="PTHR32089:SF112">
    <property type="entry name" value="LYSOZYME-LIKE PROTEIN-RELATED"/>
    <property type="match status" value="1"/>
</dbReference>
<evidence type="ECO:0000313" key="5">
    <source>
        <dbReference type="Proteomes" id="UP000243904"/>
    </source>
</evidence>
<evidence type="ECO:0000256" key="1">
    <source>
        <dbReference type="ARBA" id="ARBA00023224"/>
    </source>
</evidence>
<evidence type="ECO:0000256" key="2">
    <source>
        <dbReference type="PROSITE-ProRule" id="PRU00284"/>
    </source>
</evidence>
<keyword evidence="5" id="KW-1185">Reference proteome</keyword>
<evidence type="ECO:0000259" key="3">
    <source>
        <dbReference type="PROSITE" id="PS50111"/>
    </source>
</evidence>
<dbReference type="SMART" id="SM00283">
    <property type="entry name" value="MA"/>
    <property type="match status" value="1"/>
</dbReference>
<dbReference type="Proteomes" id="UP000243904">
    <property type="component" value="Chromosome I"/>
</dbReference>
<keyword evidence="1 2" id="KW-0807">Transducer</keyword>
<name>A0A1H2A7I4_9BRAD</name>
<dbReference type="Pfam" id="PF00015">
    <property type="entry name" value="MCPsignal"/>
    <property type="match status" value="1"/>
</dbReference>
<dbReference type="Gene3D" id="1.10.287.950">
    <property type="entry name" value="Methyl-accepting chemotaxis protein"/>
    <property type="match status" value="1"/>
</dbReference>
<dbReference type="RefSeq" id="WP_146689841.1">
    <property type="nucleotide sequence ID" value="NZ_LT629750.1"/>
</dbReference>
<dbReference type="AlphaFoldDB" id="A0A1H2A7I4"/>
<proteinExistence type="predicted"/>
<dbReference type="PROSITE" id="PS50111">
    <property type="entry name" value="CHEMOTAXIS_TRANSDUC_2"/>
    <property type="match status" value="1"/>
</dbReference>